<keyword evidence="2 4" id="KW-0808">Transferase</keyword>
<evidence type="ECO:0000256" key="1">
    <source>
        <dbReference type="ARBA" id="ARBA00022603"/>
    </source>
</evidence>
<dbReference type="PANTHER" id="PTHR43861">
    <property type="entry name" value="TRANS-ACONITATE 2-METHYLTRANSFERASE-RELATED"/>
    <property type="match status" value="1"/>
</dbReference>
<evidence type="ECO:0000313" key="4">
    <source>
        <dbReference type="EMBL" id="MVN20599.1"/>
    </source>
</evidence>
<reference evidence="4 5" key="1">
    <citation type="submission" date="2019-12" db="EMBL/GenBank/DDBJ databases">
        <title>Mucilaginibacter sp. HMF7410 genome sequencing and assembly.</title>
        <authorList>
            <person name="Kang H."/>
            <person name="Cha I."/>
            <person name="Kim H."/>
            <person name="Joh K."/>
        </authorList>
    </citation>
    <scope>NUCLEOTIDE SEQUENCE [LARGE SCALE GENOMIC DNA]</scope>
    <source>
        <strain evidence="4 5">HMF7410</strain>
    </source>
</reference>
<sequence length="254" mass="28976">MKWNAELYDQKHDFVFKYGENFLQLLEPKPGEHILDLGCGSGYLTNVIREEGAIVLGVDSSAEMIEKAKQSYPQTEFKVADATDLGYDASFNAVFSNAVLHWIKAKNQPKMMNAVFKALKPGGRFVAEMGGKGNVEKMISALKNILDRYGYKQQSQMEYLFFPSVGEYTSMLEKAGFKVTYAALFDRETLLQDQAEGVKKWATMFASDFFTGIKEAHQQEILQELAQQLGPYYQRDGEWYADYKRLRFIAIKEV</sequence>
<evidence type="ECO:0000256" key="2">
    <source>
        <dbReference type="ARBA" id="ARBA00022679"/>
    </source>
</evidence>
<feature type="domain" description="Methyltransferase" evidence="3">
    <location>
        <begin position="34"/>
        <end position="123"/>
    </location>
</feature>
<evidence type="ECO:0000259" key="3">
    <source>
        <dbReference type="Pfam" id="PF13649"/>
    </source>
</evidence>
<organism evidence="4 5">
    <name type="scientific">Mucilaginibacter arboris</name>
    <dbReference type="NCBI Taxonomy" id="2682090"/>
    <lineage>
        <taxon>Bacteria</taxon>
        <taxon>Pseudomonadati</taxon>
        <taxon>Bacteroidota</taxon>
        <taxon>Sphingobacteriia</taxon>
        <taxon>Sphingobacteriales</taxon>
        <taxon>Sphingobacteriaceae</taxon>
        <taxon>Mucilaginibacter</taxon>
    </lineage>
</organism>
<protein>
    <submittedName>
        <fullName evidence="4">Methyltransferase domain-containing protein</fullName>
    </submittedName>
</protein>
<gene>
    <name evidence="4" type="ORF">GO621_03505</name>
</gene>
<keyword evidence="5" id="KW-1185">Reference proteome</keyword>
<dbReference type="Gene3D" id="3.40.50.150">
    <property type="entry name" value="Vaccinia Virus protein VP39"/>
    <property type="match status" value="1"/>
</dbReference>
<accession>A0A7K1STG2</accession>
<dbReference type="GO" id="GO:0008168">
    <property type="term" value="F:methyltransferase activity"/>
    <property type="evidence" value="ECO:0007669"/>
    <property type="project" value="UniProtKB-KW"/>
</dbReference>
<keyword evidence="1 4" id="KW-0489">Methyltransferase</keyword>
<dbReference type="InterPro" id="IPR041698">
    <property type="entry name" value="Methyltransf_25"/>
</dbReference>
<dbReference type="GO" id="GO:0032259">
    <property type="term" value="P:methylation"/>
    <property type="evidence" value="ECO:0007669"/>
    <property type="project" value="UniProtKB-KW"/>
</dbReference>
<proteinExistence type="predicted"/>
<name>A0A7K1STG2_9SPHI</name>
<dbReference type="CDD" id="cd02440">
    <property type="entry name" value="AdoMet_MTases"/>
    <property type="match status" value="1"/>
</dbReference>
<dbReference type="EMBL" id="WPIK01000003">
    <property type="protein sequence ID" value="MVN20599.1"/>
    <property type="molecule type" value="Genomic_DNA"/>
</dbReference>
<dbReference type="Proteomes" id="UP000462014">
    <property type="component" value="Unassembled WGS sequence"/>
</dbReference>
<dbReference type="InterPro" id="IPR029063">
    <property type="entry name" value="SAM-dependent_MTases_sf"/>
</dbReference>
<dbReference type="SUPFAM" id="SSF53335">
    <property type="entry name" value="S-adenosyl-L-methionine-dependent methyltransferases"/>
    <property type="match status" value="1"/>
</dbReference>
<dbReference type="PANTHER" id="PTHR43861:SF1">
    <property type="entry name" value="TRANS-ACONITATE 2-METHYLTRANSFERASE"/>
    <property type="match status" value="1"/>
</dbReference>
<comment type="caution">
    <text evidence="4">The sequence shown here is derived from an EMBL/GenBank/DDBJ whole genome shotgun (WGS) entry which is preliminary data.</text>
</comment>
<dbReference type="Pfam" id="PF13649">
    <property type="entry name" value="Methyltransf_25"/>
    <property type="match status" value="1"/>
</dbReference>
<dbReference type="AlphaFoldDB" id="A0A7K1STG2"/>
<evidence type="ECO:0000313" key="5">
    <source>
        <dbReference type="Proteomes" id="UP000462014"/>
    </source>
</evidence>
<dbReference type="RefSeq" id="WP_157564242.1">
    <property type="nucleotide sequence ID" value="NZ_WPIK01000003.1"/>
</dbReference>